<name>A0A9P4P1T8_9PEZI</name>
<keyword evidence="3" id="KW-1185">Reference proteome</keyword>
<dbReference type="InterPro" id="IPR036045">
    <property type="entry name" value="Sec1-like_sf"/>
</dbReference>
<dbReference type="SUPFAM" id="SSF56815">
    <property type="entry name" value="Sec1/munc18-like (SM) proteins"/>
    <property type="match status" value="1"/>
</dbReference>
<dbReference type="GO" id="GO:0016192">
    <property type="term" value="P:vesicle-mediated transport"/>
    <property type="evidence" value="ECO:0007669"/>
    <property type="project" value="InterPro"/>
</dbReference>
<dbReference type="AlphaFoldDB" id="A0A9P4P1T8"/>
<dbReference type="EMBL" id="MU007012">
    <property type="protein sequence ID" value="KAF2435750.1"/>
    <property type="molecule type" value="Genomic_DNA"/>
</dbReference>
<gene>
    <name evidence="2" type="ORF">EJ08DRAFT_625306</name>
</gene>
<dbReference type="InterPro" id="IPR027482">
    <property type="entry name" value="Sec1-like_dom2"/>
</dbReference>
<dbReference type="Gene3D" id="3.40.50.1910">
    <property type="match status" value="2"/>
</dbReference>
<reference evidence="2" key="1">
    <citation type="journal article" date="2020" name="Stud. Mycol.">
        <title>101 Dothideomycetes genomes: a test case for predicting lifestyles and emergence of pathogens.</title>
        <authorList>
            <person name="Haridas S."/>
            <person name="Albert R."/>
            <person name="Binder M."/>
            <person name="Bloem J."/>
            <person name="Labutti K."/>
            <person name="Salamov A."/>
            <person name="Andreopoulos B."/>
            <person name="Baker S."/>
            <person name="Barry K."/>
            <person name="Bills G."/>
            <person name="Bluhm B."/>
            <person name="Cannon C."/>
            <person name="Castanera R."/>
            <person name="Culley D."/>
            <person name="Daum C."/>
            <person name="Ezra D."/>
            <person name="Gonzalez J."/>
            <person name="Henrissat B."/>
            <person name="Kuo A."/>
            <person name="Liang C."/>
            <person name="Lipzen A."/>
            <person name="Lutzoni F."/>
            <person name="Magnuson J."/>
            <person name="Mondo S."/>
            <person name="Nolan M."/>
            <person name="Ohm R."/>
            <person name="Pangilinan J."/>
            <person name="Park H.-J."/>
            <person name="Ramirez L."/>
            <person name="Alfaro M."/>
            <person name="Sun H."/>
            <person name="Tritt A."/>
            <person name="Yoshinaga Y."/>
            <person name="Zwiers L.-H."/>
            <person name="Turgeon B."/>
            <person name="Goodwin S."/>
            <person name="Spatafora J."/>
            <person name="Crous P."/>
            <person name="Grigoriev I."/>
        </authorList>
    </citation>
    <scope>NUCLEOTIDE SEQUENCE</scope>
    <source>
        <strain evidence="2">CBS 130266</strain>
    </source>
</reference>
<dbReference type="OrthoDB" id="10262287at2759"/>
<evidence type="ECO:0000313" key="2">
    <source>
        <dbReference type="EMBL" id="KAF2435750.1"/>
    </source>
</evidence>
<evidence type="ECO:0000256" key="1">
    <source>
        <dbReference type="ARBA" id="ARBA00009884"/>
    </source>
</evidence>
<dbReference type="InterPro" id="IPR043154">
    <property type="entry name" value="Sec-1-like_dom1"/>
</dbReference>
<accession>A0A9P4P1T8</accession>
<dbReference type="InterPro" id="IPR001619">
    <property type="entry name" value="Sec1-like"/>
</dbReference>
<proteinExistence type="inferred from homology"/>
<dbReference type="InterPro" id="IPR043155">
    <property type="entry name" value="VPS33_dom3b"/>
</dbReference>
<comment type="caution">
    <text evidence="2">The sequence shown here is derived from an EMBL/GenBank/DDBJ whole genome shotgun (WGS) entry which is preliminary data.</text>
</comment>
<comment type="similarity">
    <text evidence="1">Belongs to the STXBP/unc-18/SEC1 family.</text>
</comment>
<protein>
    <submittedName>
        <fullName evidence="2">Sec1-like protein</fullName>
    </submittedName>
</protein>
<dbReference type="Gene3D" id="3.40.50.2060">
    <property type="match status" value="1"/>
</dbReference>
<dbReference type="Pfam" id="PF00995">
    <property type="entry name" value="Sec1"/>
    <property type="match status" value="1"/>
</dbReference>
<dbReference type="PANTHER" id="PTHR11679">
    <property type="entry name" value="VESICLE PROTEIN SORTING-ASSOCIATED"/>
    <property type="match status" value="1"/>
</dbReference>
<organism evidence="2 3">
    <name type="scientific">Tothia fuscella</name>
    <dbReference type="NCBI Taxonomy" id="1048955"/>
    <lineage>
        <taxon>Eukaryota</taxon>
        <taxon>Fungi</taxon>
        <taxon>Dikarya</taxon>
        <taxon>Ascomycota</taxon>
        <taxon>Pezizomycotina</taxon>
        <taxon>Dothideomycetes</taxon>
        <taxon>Pleosporomycetidae</taxon>
        <taxon>Venturiales</taxon>
        <taxon>Cylindrosympodiaceae</taxon>
        <taxon>Tothia</taxon>
    </lineage>
</organism>
<evidence type="ECO:0000313" key="3">
    <source>
        <dbReference type="Proteomes" id="UP000800235"/>
    </source>
</evidence>
<sequence length="656" mass="71852">MAIHTSISTSEFGDKARRELLHLLEQVRGKKNLVIARCLAAPLNLFVKFSTLQEYGVDRVFFVENSNVDSSQRNVIFLARGDKSKHVTAIAEQIRMLRHNGQVDHEFSVLWVPRRTLVSDQIFEEAGVLGEVNVHEYPLYFMPLADDLLSLELDDAFKDLYLWQDPSAIFTSAKALMLMQQKHGLFPRIIGKGDNAKRLADLLVRMRSEISADDESGGAGSSMLDLAPSQSIESLIIIDREVDFPTILLTQLTYEGLIDEFYGIASNQTEIDYATVGAAPTPAGSSSTAASQSLKRKIPLDATDALYATLRDSNCAVVGPILSGVARRLQSTSDRNNIAAKTTAELREFVKELPGYQAEQASLKLHTNLAGEIINRTGSDIFSRVLEVQQNIAAGADPTTQHESIEELIARDVPLPTILRLLCIESTVSNGIRPRDLENFKKAILQGYGYQHLLTLSALERMGLLIPRIGGGLVGASAGPIGKTTNYNSVRKTLNMILDDVNETEPDDVAYVFSGYAPLSVRLAQCIVQKQYLINLTTQKGTNAPAAAASTAAQGWRPFEDTVRQIRGATFDEAQLGDEKAVRARQIINGSERDSGKTVVVFFLGGVCRAEVAALRFVAKQLKEEGRGKKLLICTTGVLTGDRVVEAAIEKRSFAN</sequence>
<dbReference type="Gene3D" id="1.25.40.850">
    <property type="match status" value="1"/>
</dbReference>
<dbReference type="Proteomes" id="UP000800235">
    <property type="component" value="Unassembled WGS sequence"/>
</dbReference>